<feature type="domain" description="N-acetyltransferase" evidence="1">
    <location>
        <begin position="4"/>
        <end position="157"/>
    </location>
</feature>
<protein>
    <submittedName>
        <fullName evidence="2">GNAT family N-acetyltransferase</fullName>
        <ecNumber evidence="2">2.3.-.-</ecNumber>
    </submittedName>
</protein>
<comment type="caution">
    <text evidence="2">The sequence shown here is derived from an EMBL/GenBank/DDBJ whole genome shotgun (WGS) entry which is preliminary data.</text>
</comment>
<dbReference type="EC" id="2.3.-.-" evidence="2"/>
<dbReference type="Gene3D" id="3.40.630.30">
    <property type="match status" value="1"/>
</dbReference>
<organism evidence="2 3">
    <name type="scientific">Actinokineospora guangxiensis</name>
    <dbReference type="NCBI Taxonomy" id="1490288"/>
    <lineage>
        <taxon>Bacteria</taxon>
        <taxon>Bacillati</taxon>
        <taxon>Actinomycetota</taxon>
        <taxon>Actinomycetes</taxon>
        <taxon>Pseudonocardiales</taxon>
        <taxon>Pseudonocardiaceae</taxon>
        <taxon>Actinokineospora</taxon>
    </lineage>
</organism>
<evidence type="ECO:0000313" key="2">
    <source>
        <dbReference type="EMBL" id="MFC5289562.1"/>
    </source>
</evidence>
<dbReference type="InterPro" id="IPR016181">
    <property type="entry name" value="Acyl_CoA_acyltransferase"/>
</dbReference>
<proteinExistence type="predicted"/>
<dbReference type="EMBL" id="JBHSKF010000011">
    <property type="protein sequence ID" value="MFC5289562.1"/>
    <property type="molecule type" value="Genomic_DNA"/>
</dbReference>
<dbReference type="PROSITE" id="PS51186">
    <property type="entry name" value="GNAT"/>
    <property type="match status" value="1"/>
</dbReference>
<dbReference type="RefSeq" id="WP_378249406.1">
    <property type="nucleotide sequence ID" value="NZ_JBHSKF010000011.1"/>
</dbReference>
<name>A0ABW0EQ71_9PSEU</name>
<evidence type="ECO:0000313" key="3">
    <source>
        <dbReference type="Proteomes" id="UP001596157"/>
    </source>
</evidence>
<keyword evidence="2" id="KW-0012">Acyltransferase</keyword>
<sequence>MPVVALRAFTDADLDALFEVERDPEAVRMAAFTSHDPDDRAAFDAHMARIRALPTVILRAITVDGALAGTASCFAVEGDTEITYWVDRAHWGRGVATEAVRLLLAEVTVRPLHARAASDNAGSLRVLEKAGFRRTGTEIAFAPARGAEIEETVLRLD</sequence>
<dbReference type="PANTHER" id="PTHR43328">
    <property type="entry name" value="ACETYLTRANSFERASE-RELATED"/>
    <property type="match status" value="1"/>
</dbReference>
<dbReference type="SUPFAM" id="SSF55729">
    <property type="entry name" value="Acyl-CoA N-acyltransferases (Nat)"/>
    <property type="match status" value="1"/>
</dbReference>
<reference evidence="3" key="1">
    <citation type="journal article" date="2019" name="Int. J. Syst. Evol. Microbiol.">
        <title>The Global Catalogue of Microorganisms (GCM) 10K type strain sequencing project: providing services to taxonomists for standard genome sequencing and annotation.</title>
        <authorList>
            <consortium name="The Broad Institute Genomics Platform"/>
            <consortium name="The Broad Institute Genome Sequencing Center for Infectious Disease"/>
            <person name="Wu L."/>
            <person name="Ma J."/>
        </authorList>
    </citation>
    <scope>NUCLEOTIDE SEQUENCE [LARGE SCALE GENOMIC DNA]</scope>
    <source>
        <strain evidence="3">CCUG 59778</strain>
    </source>
</reference>
<dbReference type="GO" id="GO:0016746">
    <property type="term" value="F:acyltransferase activity"/>
    <property type="evidence" value="ECO:0007669"/>
    <property type="project" value="UniProtKB-KW"/>
</dbReference>
<keyword evidence="2" id="KW-0808">Transferase</keyword>
<accession>A0ABW0EQ71</accession>
<evidence type="ECO:0000259" key="1">
    <source>
        <dbReference type="PROSITE" id="PS51186"/>
    </source>
</evidence>
<dbReference type="PANTHER" id="PTHR43328:SF1">
    <property type="entry name" value="N-ACETYLTRANSFERASE DOMAIN-CONTAINING PROTEIN"/>
    <property type="match status" value="1"/>
</dbReference>
<keyword evidence="3" id="KW-1185">Reference proteome</keyword>
<gene>
    <name evidence="2" type="ORF">ACFPM7_21115</name>
</gene>
<dbReference type="InterPro" id="IPR000182">
    <property type="entry name" value="GNAT_dom"/>
</dbReference>
<dbReference type="Proteomes" id="UP001596157">
    <property type="component" value="Unassembled WGS sequence"/>
</dbReference>
<dbReference type="Pfam" id="PF13302">
    <property type="entry name" value="Acetyltransf_3"/>
    <property type="match status" value="1"/>
</dbReference>